<dbReference type="GO" id="GO:0003700">
    <property type="term" value="F:DNA-binding transcription factor activity"/>
    <property type="evidence" value="ECO:0007669"/>
    <property type="project" value="TreeGrafter"/>
</dbReference>
<dbReference type="GO" id="GO:0045892">
    <property type="term" value="P:negative regulation of DNA-templated transcription"/>
    <property type="evidence" value="ECO:0007669"/>
    <property type="project" value="InterPro"/>
</dbReference>
<sequence length="221" mass="23223">MGEGTHRRAGRPSTKVLSRQAITDAALDVIEHGGYDAFTVAKLARALGVAPSALYNHVRSKQDVLLWVQEDLMTKVDVSGFGTEPWAVATRRWALSYRDVFARHAPLVPVIAVMPVAGAPRTLAVYEAVAAGFAEAGWPIGTIVPVVVALESFIFGSALDANAPADIFDTADLAGVSPVFTAAIDAFAGSGGDYTPDAGFDAGLDAMIAGLEARLDRLRND</sequence>
<dbReference type="InterPro" id="IPR036271">
    <property type="entry name" value="Tet_transcr_reg_TetR-rel_C_sf"/>
</dbReference>
<dbReference type="PANTHER" id="PTHR30055">
    <property type="entry name" value="HTH-TYPE TRANSCRIPTIONAL REGULATOR RUTR"/>
    <property type="match status" value="1"/>
</dbReference>
<dbReference type="eggNOG" id="COG1309">
    <property type="taxonomic scope" value="Bacteria"/>
</dbReference>
<accession>A0A098BGC0</accession>
<dbReference type="EMBL" id="CCSD01000032">
    <property type="protein sequence ID" value="CDZ87275.1"/>
    <property type="molecule type" value="Genomic_DNA"/>
</dbReference>
<dbReference type="AlphaFoldDB" id="A0A098BGC0"/>
<dbReference type="InterPro" id="IPR009057">
    <property type="entry name" value="Homeodomain-like_sf"/>
</dbReference>
<dbReference type="PANTHER" id="PTHR30055:SF151">
    <property type="entry name" value="TRANSCRIPTIONAL REGULATORY PROTEIN"/>
    <property type="match status" value="1"/>
</dbReference>
<feature type="domain" description="HTH tetR-type" evidence="6">
    <location>
        <begin position="16"/>
        <end position="76"/>
    </location>
</feature>
<dbReference type="RefSeq" id="WP_228287100.1">
    <property type="nucleotide sequence ID" value="NZ_CP024890.1"/>
</dbReference>
<dbReference type="Pfam" id="PF02909">
    <property type="entry name" value="TetR_C_1"/>
    <property type="match status" value="1"/>
</dbReference>
<evidence type="ECO:0000313" key="8">
    <source>
        <dbReference type="Proteomes" id="UP000042997"/>
    </source>
</evidence>
<keyword evidence="1" id="KW-0678">Repressor</keyword>
<keyword evidence="3 5" id="KW-0238">DNA-binding</keyword>
<dbReference type="Gene3D" id="1.10.357.10">
    <property type="entry name" value="Tetracycline Repressor, domain 2"/>
    <property type="match status" value="1"/>
</dbReference>
<dbReference type="PRINTS" id="PR00455">
    <property type="entry name" value="HTHTETR"/>
</dbReference>
<reference evidence="7 8" key="1">
    <citation type="journal article" date="2014" name="Genome Announc.">
        <title>Draft Genome Sequence of Propane- and Butane-Oxidizing Actinobacterium Rhodococcus ruber IEGM 231.</title>
        <authorList>
            <person name="Ivshina I.B."/>
            <person name="Kuyukina M.S."/>
            <person name="Krivoruchko A.V."/>
            <person name="Barbe V."/>
            <person name="Fischer C."/>
        </authorList>
    </citation>
    <scope>NUCLEOTIDE SEQUENCE [LARGE SCALE GENOMIC DNA]</scope>
</reference>
<feature type="DNA-binding region" description="H-T-H motif" evidence="5">
    <location>
        <begin position="39"/>
        <end position="58"/>
    </location>
</feature>
<dbReference type="InterPro" id="IPR003012">
    <property type="entry name" value="Tet_transcr_reg_TetR"/>
</dbReference>
<dbReference type="GO" id="GO:0046677">
    <property type="term" value="P:response to antibiotic"/>
    <property type="evidence" value="ECO:0007669"/>
    <property type="project" value="InterPro"/>
</dbReference>
<name>A0A098BGC0_9NOCA</name>
<dbReference type="SUPFAM" id="SSF48498">
    <property type="entry name" value="Tetracyclin repressor-like, C-terminal domain"/>
    <property type="match status" value="1"/>
</dbReference>
<evidence type="ECO:0000313" key="7">
    <source>
        <dbReference type="EMBL" id="CDZ87275.1"/>
    </source>
</evidence>
<dbReference type="PROSITE" id="PS50977">
    <property type="entry name" value="HTH_TETR_2"/>
    <property type="match status" value="1"/>
</dbReference>
<dbReference type="Pfam" id="PF00440">
    <property type="entry name" value="TetR_N"/>
    <property type="match status" value="1"/>
</dbReference>
<keyword evidence="4" id="KW-0804">Transcription</keyword>
<evidence type="ECO:0000256" key="3">
    <source>
        <dbReference type="ARBA" id="ARBA00023125"/>
    </source>
</evidence>
<evidence type="ECO:0000256" key="2">
    <source>
        <dbReference type="ARBA" id="ARBA00023015"/>
    </source>
</evidence>
<evidence type="ECO:0000256" key="1">
    <source>
        <dbReference type="ARBA" id="ARBA00022491"/>
    </source>
</evidence>
<organism evidence="7 8">
    <name type="scientific">Rhodococcus ruber</name>
    <dbReference type="NCBI Taxonomy" id="1830"/>
    <lineage>
        <taxon>Bacteria</taxon>
        <taxon>Bacillati</taxon>
        <taxon>Actinomycetota</taxon>
        <taxon>Actinomycetes</taxon>
        <taxon>Mycobacteriales</taxon>
        <taxon>Nocardiaceae</taxon>
        <taxon>Rhodococcus</taxon>
    </lineage>
</organism>
<proteinExistence type="predicted"/>
<evidence type="ECO:0000256" key="5">
    <source>
        <dbReference type="PROSITE-ProRule" id="PRU00335"/>
    </source>
</evidence>
<dbReference type="GO" id="GO:0000976">
    <property type="term" value="F:transcription cis-regulatory region binding"/>
    <property type="evidence" value="ECO:0007669"/>
    <property type="project" value="TreeGrafter"/>
</dbReference>
<gene>
    <name evidence="7" type="ORF">RHRU231_230103</name>
</gene>
<dbReference type="InterPro" id="IPR050109">
    <property type="entry name" value="HTH-type_TetR-like_transc_reg"/>
</dbReference>
<dbReference type="GeneID" id="66837621"/>
<protein>
    <submittedName>
        <fullName evidence="7">Tetracycline repressor protein (TetR family)</fullName>
    </submittedName>
</protein>
<dbReference type="InterPro" id="IPR004111">
    <property type="entry name" value="Repressor_TetR_C"/>
</dbReference>
<evidence type="ECO:0000259" key="6">
    <source>
        <dbReference type="PROSITE" id="PS50977"/>
    </source>
</evidence>
<keyword evidence="2" id="KW-0805">Transcription regulation</keyword>
<dbReference type="Proteomes" id="UP000042997">
    <property type="component" value="Unassembled WGS sequence"/>
</dbReference>
<dbReference type="InterPro" id="IPR001647">
    <property type="entry name" value="HTH_TetR"/>
</dbReference>
<evidence type="ECO:0000256" key="4">
    <source>
        <dbReference type="ARBA" id="ARBA00023163"/>
    </source>
</evidence>
<dbReference type="PRINTS" id="PR00400">
    <property type="entry name" value="TETREPRESSOR"/>
</dbReference>
<dbReference type="SUPFAM" id="SSF46689">
    <property type="entry name" value="Homeodomain-like"/>
    <property type="match status" value="1"/>
</dbReference>